<dbReference type="SUPFAM" id="SSF54427">
    <property type="entry name" value="NTF2-like"/>
    <property type="match status" value="1"/>
</dbReference>
<dbReference type="Gene3D" id="3.10.450.50">
    <property type="match status" value="1"/>
</dbReference>
<sequence>MSIKEAVRKELEALNRQDVEGVMAFYTEDIVFEDVSLPEPLKGAEAMREFMKGMYASFPDLHVELRSLFGEERIVAAEYDLIGTHKGELDGNPPTGKTFRIHALSVYEYDGRLFTRETFYWDSASMLRQLGLA</sequence>
<dbReference type="EMBL" id="LAZR01014508">
    <property type="protein sequence ID" value="KKM17190.1"/>
    <property type="molecule type" value="Genomic_DNA"/>
</dbReference>
<dbReference type="CDD" id="cd00531">
    <property type="entry name" value="NTF2_like"/>
    <property type="match status" value="1"/>
</dbReference>
<reference evidence="1" key="1">
    <citation type="journal article" date="2015" name="Nature">
        <title>Complex archaea that bridge the gap between prokaryotes and eukaryotes.</title>
        <authorList>
            <person name="Spang A."/>
            <person name="Saw J.H."/>
            <person name="Jorgensen S.L."/>
            <person name="Zaremba-Niedzwiedzka K."/>
            <person name="Martijn J."/>
            <person name="Lind A.E."/>
            <person name="van Eijk R."/>
            <person name="Schleper C."/>
            <person name="Guy L."/>
            <person name="Ettema T.J."/>
        </authorList>
    </citation>
    <scope>NUCLEOTIDE SEQUENCE</scope>
</reference>
<name>A0A0F9KPC1_9ZZZZ</name>
<dbReference type="InterPro" id="IPR032710">
    <property type="entry name" value="NTF2-like_dom_sf"/>
</dbReference>
<evidence type="ECO:0000313" key="1">
    <source>
        <dbReference type="EMBL" id="KKM17190.1"/>
    </source>
</evidence>
<organism evidence="1">
    <name type="scientific">marine sediment metagenome</name>
    <dbReference type="NCBI Taxonomy" id="412755"/>
    <lineage>
        <taxon>unclassified sequences</taxon>
        <taxon>metagenomes</taxon>
        <taxon>ecological metagenomes</taxon>
    </lineage>
</organism>
<dbReference type="Pfam" id="PF07366">
    <property type="entry name" value="SnoaL"/>
    <property type="match status" value="1"/>
</dbReference>
<proteinExistence type="predicted"/>
<dbReference type="PANTHER" id="PTHR38436">
    <property type="entry name" value="POLYKETIDE CYCLASE SNOAL-LIKE DOMAIN"/>
    <property type="match status" value="1"/>
</dbReference>
<protein>
    <recommendedName>
        <fullName evidence="2">SnoaL-like domain-containing protein</fullName>
    </recommendedName>
</protein>
<evidence type="ECO:0008006" key="2">
    <source>
        <dbReference type="Google" id="ProtNLM"/>
    </source>
</evidence>
<dbReference type="PANTHER" id="PTHR38436:SF1">
    <property type="entry name" value="ESTER CYCLASE"/>
    <property type="match status" value="1"/>
</dbReference>
<accession>A0A0F9KPC1</accession>
<dbReference type="AlphaFoldDB" id="A0A0F9KPC1"/>
<comment type="caution">
    <text evidence="1">The sequence shown here is derived from an EMBL/GenBank/DDBJ whole genome shotgun (WGS) entry which is preliminary data.</text>
</comment>
<gene>
    <name evidence="1" type="ORF">LCGC14_1678250</name>
</gene>
<dbReference type="GO" id="GO:0030638">
    <property type="term" value="P:polyketide metabolic process"/>
    <property type="evidence" value="ECO:0007669"/>
    <property type="project" value="InterPro"/>
</dbReference>
<dbReference type="InterPro" id="IPR009959">
    <property type="entry name" value="Cyclase_SnoaL-like"/>
</dbReference>